<dbReference type="InParanoid" id="A0A6C2YWG1"/>
<sequence>MPRRSHLFIMGVLIALTAVCHGYLTNRWSVFAAGQFDPDILRSIDDRIGDWEASEATISPEDRMKAYAVSRKFTHPGLGRTIQVTLISGHPSKVATHTPDVCFPGSGYALKSSMDRTAYPTVDGTNRIGAYVADFQKTTATSTETLKVRWTWTSDGVWEAPEYPRWYYGRSPVLHKLYVVHSVVDGDPVKEEAYREFVAQLIDRLNPRIKR</sequence>
<dbReference type="EMBL" id="LR586016">
    <property type="protein sequence ID" value="VIP05731.1"/>
    <property type="molecule type" value="Genomic_DNA"/>
</dbReference>
<proteinExistence type="predicted"/>
<organism evidence="1">
    <name type="scientific">Tuwongella immobilis</name>
    <dbReference type="NCBI Taxonomy" id="692036"/>
    <lineage>
        <taxon>Bacteria</taxon>
        <taxon>Pseudomonadati</taxon>
        <taxon>Planctomycetota</taxon>
        <taxon>Planctomycetia</taxon>
        <taxon>Gemmatales</taxon>
        <taxon>Gemmataceae</taxon>
        <taxon>Tuwongella</taxon>
    </lineage>
</organism>
<dbReference type="KEGG" id="tim:GMBLW1_34620"/>
<reference evidence="1" key="1">
    <citation type="submission" date="2019-04" db="EMBL/GenBank/DDBJ databases">
        <authorList>
            <consortium name="Science for Life Laboratories"/>
        </authorList>
    </citation>
    <scope>NUCLEOTIDE SEQUENCE</scope>
    <source>
        <strain evidence="1">MBLW1</strain>
    </source>
</reference>
<protein>
    <recommendedName>
        <fullName evidence="3">Methanolan biosynthesis EpsI domain-containing protein</fullName>
    </recommendedName>
</protein>
<accession>A0A6C2YWG1</accession>
<dbReference type="AlphaFoldDB" id="A0A6C2YWG1"/>
<dbReference type="EMBL" id="LR593887">
    <property type="protein sequence ID" value="VTS08818.1"/>
    <property type="molecule type" value="Genomic_DNA"/>
</dbReference>
<keyword evidence="2" id="KW-1185">Reference proteome</keyword>
<gene>
    <name evidence="1" type="ORF">GMBLW1_34620</name>
</gene>
<evidence type="ECO:0000313" key="1">
    <source>
        <dbReference type="EMBL" id="VIP05731.1"/>
    </source>
</evidence>
<dbReference type="Proteomes" id="UP000464378">
    <property type="component" value="Chromosome"/>
</dbReference>
<evidence type="ECO:0008006" key="3">
    <source>
        <dbReference type="Google" id="ProtNLM"/>
    </source>
</evidence>
<evidence type="ECO:0000313" key="2">
    <source>
        <dbReference type="Proteomes" id="UP000464378"/>
    </source>
</evidence>
<dbReference type="RefSeq" id="WP_162660919.1">
    <property type="nucleotide sequence ID" value="NZ_LR593887.1"/>
</dbReference>
<name>A0A6C2YWG1_9BACT</name>